<name>A0A975P0H5_9BRAD</name>
<dbReference type="RefSeq" id="WP_215604799.1">
    <property type="nucleotide sequence ID" value="NZ_CP076136.1"/>
</dbReference>
<organism evidence="2 3">
    <name type="scientific">Bradyrhizobium sediminis</name>
    <dbReference type="NCBI Taxonomy" id="2840469"/>
    <lineage>
        <taxon>Bacteria</taxon>
        <taxon>Pseudomonadati</taxon>
        <taxon>Pseudomonadota</taxon>
        <taxon>Alphaproteobacteria</taxon>
        <taxon>Hyphomicrobiales</taxon>
        <taxon>Nitrobacteraceae</taxon>
        <taxon>Bradyrhizobium</taxon>
    </lineage>
</organism>
<keyword evidence="3" id="KW-1185">Reference proteome</keyword>
<feature type="chain" id="PRO_5037156857" evidence="1">
    <location>
        <begin position="25"/>
        <end position="139"/>
    </location>
</feature>
<dbReference type="Proteomes" id="UP000676951">
    <property type="component" value="Chromosome"/>
</dbReference>
<evidence type="ECO:0000313" key="3">
    <source>
        <dbReference type="Proteomes" id="UP000676951"/>
    </source>
</evidence>
<proteinExistence type="predicted"/>
<keyword evidence="1" id="KW-0732">Signal</keyword>
<dbReference type="AlphaFoldDB" id="A0A975P0H5"/>
<accession>A0A975P0H5</accession>
<sequence length="139" mass="15608">MIRVVLRKIVLLVAGPFLIVAAHAQPELQERCARQAAQMFQKEWGGNAASTNKAHVVASYESHYSPRFSTCFYLEITTTTPRAALDKTTINTLRLYDLGENREYGAFIGGSPLHVCKVRDTPCSSEAEWRVLVKSFMEE</sequence>
<evidence type="ECO:0000256" key="1">
    <source>
        <dbReference type="SAM" id="SignalP"/>
    </source>
</evidence>
<reference evidence="2 3" key="1">
    <citation type="submission" date="2021-06" db="EMBL/GenBank/DDBJ databases">
        <title>Bradyrhizobium sp. S2-11-4 Genome sequencing.</title>
        <authorList>
            <person name="Jin L."/>
        </authorList>
    </citation>
    <scope>NUCLEOTIDE SEQUENCE [LARGE SCALE GENOMIC DNA]</scope>
    <source>
        <strain evidence="2 3">S2-11-4</strain>
    </source>
</reference>
<feature type="signal peptide" evidence="1">
    <location>
        <begin position="1"/>
        <end position="24"/>
    </location>
</feature>
<dbReference type="EMBL" id="CP076136">
    <property type="protein sequence ID" value="QWG24051.1"/>
    <property type="molecule type" value="Genomic_DNA"/>
</dbReference>
<protein>
    <submittedName>
        <fullName evidence="2">Uncharacterized protein</fullName>
    </submittedName>
</protein>
<evidence type="ECO:0000313" key="2">
    <source>
        <dbReference type="EMBL" id="QWG24051.1"/>
    </source>
</evidence>
<gene>
    <name evidence="2" type="ORF">KMZ93_03725</name>
</gene>